<dbReference type="Gene3D" id="2.30.110.10">
    <property type="entry name" value="Electron Transport, Fmn-binding Protein, Chain A"/>
    <property type="match status" value="1"/>
</dbReference>
<evidence type="ECO:0000313" key="3">
    <source>
        <dbReference type="Proteomes" id="UP000027834"/>
    </source>
</evidence>
<dbReference type="PANTHER" id="PTHR42815:SF2">
    <property type="entry name" value="FAD-BINDING, PUTATIVE (AFU_ORTHOLOGUE AFUA_6G07600)-RELATED"/>
    <property type="match status" value="1"/>
</dbReference>
<dbReference type="PANTHER" id="PTHR42815">
    <property type="entry name" value="FAD-BINDING, PUTATIVE (AFU_ORTHOLOGUE AFUA_6G07600)-RELATED"/>
    <property type="match status" value="1"/>
</dbReference>
<dbReference type="AlphaFoldDB" id="A0A8A8D2G5"/>
<dbReference type="SUPFAM" id="SSF50475">
    <property type="entry name" value="FMN-binding split barrel"/>
    <property type="match status" value="1"/>
</dbReference>
<evidence type="ECO:0000313" key="2">
    <source>
        <dbReference type="EMBL" id="QTO18809.1"/>
    </source>
</evidence>
<proteinExistence type="predicted"/>
<dbReference type="EMBL" id="CP072520">
    <property type="protein sequence ID" value="QTO18809.1"/>
    <property type="molecule type" value="Genomic_DNA"/>
</dbReference>
<feature type="domain" description="Pyridoxamine 5'-phosphate oxidase N-terminal" evidence="1">
    <location>
        <begin position="73"/>
        <end position="186"/>
    </location>
</feature>
<organism evidence="2 3">
    <name type="scientific">Burkholderia seminalis</name>
    <dbReference type="NCBI Taxonomy" id="488731"/>
    <lineage>
        <taxon>Bacteria</taxon>
        <taxon>Pseudomonadati</taxon>
        <taxon>Pseudomonadota</taxon>
        <taxon>Betaproteobacteria</taxon>
        <taxon>Burkholderiales</taxon>
        <taxon>Burkholderiaceae</taxon>
        <taxon>Burkholderia</taxon>
        <taxon>Burkholderia cepacia complex</taxon>
    </lineage>
</organism>
<dbReference type="Proteomes" id="UP000027834">
    <property type="component" value="Chromosome 1"/>
</dbReference>
<reference evidence="2" key="1">
    <citation type="submission" date="2014-04" db="EMBL/GenBank/DDBJ databases">
        <authorList>
            <person name="Ho Y.-N."/>
            <person name="Huang C.-C."/>
        </authorList>
    </citation>
    <scope>NUCLEOTIDE SEQUENCE</scope>
    <source>
        <strain evidence="2">869T2</strain>
    </source>
</reference>
<reference evidence="2" key="2">
    <citation type="submission" date="2021-03" db="EMBL/GenBank/DDBJ databases">
        <title>Complete genome sequence of Burkholderia seminalis 869T2.</title>
        <authorList>
            <person name="Hung S.-H."/>
            <person name="Huang C.-T."/>
            <person name="Huang C.-C."/>
            <person name="Kuo C.-H."/>
        </authorList>
    </citation>
    <scope>NUCLEOTIDE SEQUENCE</scope>
    <source>
        <strain evidence="2">869T2</strain>
    </source>
</reference>
<sequence length="207" mass="22550">MRCSRVKHDGCADSEHRDCAAARPVFEISTVRGTALHADAGRAAWHVACVRPDDRHTTAFAPPDTMNDPCPLTDDAIAFIREQAFLIVATADAAGNGDCSYRGRQPRGDGSFEPLVHLPDRRTLVLPDFTGNNLFNTIGNLLVNPAIALLFVDFVRQTTWLVQGRATIDEDAGSRAHLWPDALRYVVVDVERAQARADAALPPLVLA</sequence>
<protein>
    <submittedName>
        <fullName evidence="2">Pyridoxamine 5'-phosphate oxidase family protein</fullName>
    </submittedName>
</protein>
<evidence type="ECO:0000259" key="1">
    <source>
        <dbReference type="Pfam" id="PF01243"/>
    </source>
</evidence>
<dbReference type="Pfam" id="PF01243">
    <property type="entry name" value="PNPOx_N"/>
    <property type="match status" value="1"/>
</dbReference>
<keyword evidence="3" id="KW-1185">Reference proteome</keyword>
<dbReference type="InterPro" id="IPR011576">
    <property type="entry name" value="Pyridox_Oxase_N"/>
</dbReference>
<name>A0A8A8D2G5_9BURK</name>
<gene>
    <name evidence="2" type="ORF">DT99_000705</name>
</gene>
<dbReference type="InterPro" id="IPR012349">
    <property type="entry name" value="Split_barrel_FMN-bd"/>
</dbReference>
<accession>A0A8A8D2G5</accession>